<protein>
    <recommendedName>
        <fullName evidence="1">DUF3973 domain-containing protein</fullName>
    </recommendedName>
</protein>
<reference evidence="3 5" key="2">
    <citation type="submission" date="2016-10" db="EMBL/GenBank/DDBJ databases">
        <authorList>
            <person name="de Groot N.N."/>
        </authorList>
    </citation>
    <scope>NUCLEOTIDE SEQUENCE [LARGE SCALE GENOMIC DNA]</scope>
    <source>
        <strain evidence="3 5">DSM 2895</strain>
    </source>
</reference>
<dbReference type="PATRIC" id="fig|47500.12.peg.3448"/>
<dbReference type="InterPro" id="IPR025003">
    <property type="entry name" value="DUF3973"/>
</dbReference>
<dbReference type="Proteomes" id="UP000182836">
    <property type="component" value="Unassembled WGS sequence"/>
</dbReference>
<dbReference type="EMBL" id="LGUG01000004">
    <property type="protein sequence ID" value="KON97063.1"/>
    <property type="molecule type" value="Genomic_DNA"/>
</dbReference>
<gene>
    <name evidence="2" type="ORF">AF333_17885</name>
    <name evidence="3" type="ORF">SAMN04487909_13324</name>
</gene>
<proteinExistence type="predicted"/>
<evidence type="ECO:0000313" key="4">
    <source>
        <dbReference type="Proteomes" id="UP000037269"/>
    </source>
</evidence>
<dbReference type="AlphaFoldDB" id="A0A0D1VCI2"/>
<sequence>MYYCIVCSQLHKKKTVKSKIFKNGFYIDSFLGKQIHLGICGEEESGESKQGKITQATIGNV</sequence>
<dbReference type="EMBL" id="FNED01000033">
    <property type="protein sequence ID" value="SDJ94024.1"/>
    <property type="molecule type" value="Genomic_DNA"/>
</dbReference>
<organism evidence="2 4">
    <name type="scientific">Aneurinibacillus migulanus</name>
    <name type="common">Bacillus migulanus</name>
    <dbReference type="NCBI Taxonomy" id="47500"/>
    <lineage>
        <taxon>Bacteria</taxon>
        <taxon>Bacillati</taxon>
        <taxon>Bacillota</taxon>
        <taxon>Bacilli</taxon>
        <taxon>Bacillales</taxon>
        <taxon>Paenibacillaceae</taxon>
        <taxon>Aneurinibacillus group</taxon>
        <taxon>Aneurinibacillus</taxon>
    </lineage>
</organism>
<accession>A0A0D1VCI2</accession>
<dbReference type="Proteomes" id="UP000037269">
    <property type="component" value="Unassembled WGS sequence"/>
</dbReference>
<name>A0A0D1VCI2_ANEMI</name>
<dbReference type="GeneID" id="42307036"/>
<dbReference type="Pfam" id="PF13119">
    <property type="entry name" value="DUF3973"/>
    <property type="match status" value="1"/>
</dbReference>
<evidence type="ECO:0000313" key="5">
    <source>
        <dbReference type="Proteomes" id="UP000182836"/>
    </source>
</evidence>
<keyword evidence="4" id="KW-1185">Reference proteome</keyword>
<evidence type="ECO:0000259" key="1">
    <source>
        <dbReference type="Pfam" id="PF13119"/>
    </source>
</evidence>
<evidence type="ECO:0000313" key="2">
    <source>
        <dbReference type="EMBL" id="KON97063.1"/>
    </source>
</evidence>
<reference evidence="2 4" key="1">
    <citation type="submission" date="2015-07" db="EMBL/GenBank/DDBJ databases">
        <title>Fjat-14205 dsm 2895.</title>
        <authorList>
            <person name="Liu B."/>
            <person name="Wang J."/>
            <person name="Zhu Y."/>
            <person name="Liu G."/>
            <person name="Chen Q."/>
            <person name="Chen Z."/>
            <person name="Lan J."/>
            <person name="Che J."/>
            <person name="Ge C."/>
            <person name="Shi H."/>
            <person name="Pan Z."/>
            <person name="Liu X."/>
        </authorList>
    </citation>
    <scope>NUCLEOTIDE SEQUENCE [LARGE SCALE GENOMIC DNA]</scope>
    <source>
        <strain evidence="2 4">DSM 2895</strain>
    </source>
</reference>
<dbReference type="STRING" id="47500.AF333_17885"/>
<dbReference type="RefSeq" id="WP_043068616.1">
    <property type="nucleotide sequence ID" value="NZ_BJOA01000114.1"/>
</dbReference>
<evidence type="ECO:0000313" key="3">
    <source>
        <dbReference type="EMBL" id="SDJ94024.1"/>
    </source>
</evidence>
<feature type="domain" description="DUF3973" evidence="1">
    <location>
        <begin position="1"/>
        <end position="40"/>
    </location>
</feature>
<dbReference type="OrthoDB" id="2636122at2"/>